<dbReference type="SUPFAM" id="SSF54506">
    <property type="entry name" value="Diaminopimelate epimerase-like"/>
    <property type="match status" value="2"/>
</dbReference>
<dbReference type="OrthoDB" id="10267539at2759"/>
<protein>
    <submittedName>
        <fullName evidence="3">PrpF protein</fullName>
    </submittedName>
</protein>
<proteinExistence type="inferred from homology"/>
<gene>
    <name evidence="3" type="ORF">BDV96DRAFT_471907</name>
</gene>
<dbReference type="AlphaFoldDB" id="A0A6A5YGQ1"/>
<dbReference type="PANTHER" id="PTHR43709:SF2">
    <property type="entry name" value="DUF453 DOMAIN PROTEIN (AFU_ORTHOLOGUE AFUA_6G00360)"/>
    <property type="match status" value="1"/>
</dbReference>
<dbReference type="PANTHER" id="PTHR43709">
    <property type="entry name" value="ACONITATE ISOMERASE-RELATED"/>
    <property type="match status" value="1"/>
</dbReference>
<evidence type="ECO:0000256" key="2">
    <source>
        <dbReference type="ARBA" id="ARBA00023235"/>
    </source>
</evidence>
<evidence type="ECO:0000313" key="4">
    <source>
        <dbReference type="Proteomes" id="UP000799770"/>
    </source>
</evidence>
<comment type="similarity">
    <text evidence="1">Belongs to the PrpF family.</text>
</comment>
<feature type="non-terminal residue" evidence="3">
    <location>
        <position position="373"/>
    </location>
</feature>
<dbReference type="GO" id="GO:0016853">
    <property type="term" value="F:isomerase activity"/>
    <property type="evidence" value="ECO:0007669"/>
    <property type="project" value="UniProtKB-KW"/>
</dbReference>
<evidence type="ECO:0000313" key="3">
    <source>
        <dbReference type="EMBL" id="KAF2105328.1"/>
    </source>
</evidence>
<organism evidence="3 4">
    <name type="scientific">Lophiotrema nucula</name>
    <dbReference type="NCBI Taxonomy" id="690887"/>
    <lineage>
        <taxon>Eukaryota</taxon>
        <taxon>Fungi</taxon>
        <taxon>Dikarya</taxon>
        <taxon>Ascomycota</taxon>
        <taxon>Pezizomycotina</taxon>
        <taxon>Dothideomycetes</taxon>
        <taxon>Pleosporomycetidae</taxon>
        <taxon>Pleosporales</taxon>
        <taxon>Lophiotremataceae</taxon>
        <taxon>Lophiotrema</taxon>
    </lineage>
</organism>
<accession>A0A6A5YGQ1</accession>
<dbReference type="InterPro" id="IPR007400">
    <property type="entry name" value="PrpF-like"/>
</dbReference>
<keyword evidence="4" id="KW-1185">Reference proteome</keyword>
<reference evidence="3" key="1">
    <citation type="journal article" date="2020" name="Stud. Mycol.">
        <title>101 Dothideomycetes genomes: a test case for predicting lifestyles and emergence of pathogens.</title>
        <authorList>
            <person name="Haridas S."/>
            <person name="Albert R."/>
            <person name="Binder M."/>
            <person name="Bloem J."/>
            <person name="Labutti K."/>
            <person name="Salamov A."/>
            <person name="Andreopoulos B."/>
            <person name="Baker S."/>
            <person name="Barry K."/>
            <person name="Bills G."/>
            <person name="Bluhm B."/>
            <person name="Cannon C."/>
            <person name="Castanera R."/>
            <person name="Culley D."/>
            <person name="Daum C."/>
            <person name="Ezra D."/>
            <person name="Gonzalez J."/>
            <person name="Henrissat B."/>
            <person name="Kuo A."/>
            <person name="Liang C."/>
            <person name="Lipzen A."/>
            <person name="Lutzoni F."/>
            <person name="Magnuson J."/>
            <person name="Mondo S."/>
            <person name="Nolan M."/>
            <person name="Ohm R."/>
            <person name="Pangilinan J."/>
            <person name="Park H.-J."/>
            <person name="Ramirez L."/>
            <person name="Alfaro M."/>
            <person name="Sun H."/>
            <person name="Tritt A."/>
            <person name="Yoshinaga Y."/>
            <person name="Zwiers L.-H."/>
            <person name="Turgeon B."/>
            <person name="Goodwin S."/>
            <person name="Spatafora J."/>
            <person name="Crous P."/>
            <person name="Grigoriev I."/>
        </authorList>
    </citation>
    <scope>NUCLEOTIDE SEQUENCE</scope>
    <source>
        <strain evidence="3">CBS 627.86</strain>
    </source>
</reference>
<dbReference type="EMBL" id="ML977384">
    <property type="protein sequence ID" value="KAF2105328.1"/>
    <property type="molecule type" value="Genomic_DNA"/>
</dbReference>
<dbReference type="Pfam" id="PF04303">
    <property type="entry name" value="PrpF"/>
    <property type="match status" value="1"/>
</dbReference>
<sequence>MGAGVSSLSKICLVEPCVAQKADDSGATAIADIDYTFVGLGIEHGEVDTAGNCGNMSSAIGPYAYNARLLDPSVYEKRWRGRVTVRVRNTNTDKYIDSTFDVDKGQAVVHGRYAIDGVAGTAAQIKLDFQSPYGSKTGKVLPTGNRIDNILGYKVSCVDGANPGVFVRADDLGVDGTILPNEFNKLPEKLQELERIRKAAAVAMGIAETDETVPRTIPKIGIVSMSSTHELLSGKTIDSSGVDLVVRFISDTQPHRAIPLTLALTTAVAARIPGTIVEQLLAPDPAMEGTITIGHASGRIQVNATMHRHDSITPKSATVYRTAKRIFEGNIFYTGDLSDFATTAQLHEADIRRRHSLGLAFVKEMRGQAAEWL</sequence>
<keyword evidence="2" id="KW-0413">Isomerase</keyword>
<dbReference type="Gene3D" id="3.10.310.10">
    <property type="entry name" value="Diaminopimelate Epimerase, Chain A, domain 1"/>
    <property type="match status" value="2"/>
</dbReference>
<evidence type="ECO:0000256" key="1">
    <source>
        <dbReference type="ARBA" id="ARBA00007673"/>
    </source>
</evidence>
<dbReference type="Proteomes" id="UP000799770">
    <property type="component" value="Unassembled WGS sequence"/>
</dbReference>
<name>A0A6A5YGQ1_9PLEO</name>